<evidence type="ECO:0000256" key="3">
    <source>
        <dbReference type="ARBA" id="ARBA00022748"/>
    </source>
</evidence>
<dbReference type="Pfam" id="PF05140">
    <property type="entry name" value="ResB"/>
    <property type="match status" value="1"/>
</dbReference>
<feature type="transmembrane region" description="Helical" evidence="6">
    <location>
        <begin position="50"/>
        <end position="72"/>
    </location>
</feature>
<dbReference type="PANTHER" id="PTHR31566">
    <property type="entry name" value="CYTOCHROME C BIOGENESIS PROTEIN CCS1, CHLOROPLASTIC"/>
    <property type="match status" value="1"/>
</dbReference>
<dbReference type="InterPro" id="IPR023494">
    <property type="entry name" value="Cyt_c_bgen_Ccs1/CcsB/ResB"/>
</dbReference>
<evidence type="ECO:0000256" key="1">
    <source>
        <dbReference type="ARBA" id="ARBA00004141"/>
    </source>
</evidence>
<dbReference type="Proteomes" id="UP000275137">
    <property type="component" value="Unassembled WGS sequence"/>
</dbReference>
<evidence type="ECO:0000256" key="5">
    <source>
        <dbReference type="ARBA" id="ARBA00023136"/>
    </source>
</evidence>
<dbReference type="PANTHER" id="PTHR31566:SF0">
    <property type="entry name" value="CYTOCHROME C BIOGENESIS PROTEIN CCS1, CHLOROPLASTIC"/>
    <property type="match status" value="1"/>
</dbReference>
<gene>
    <name evidence="8" type="ORF">ED236_09035</name>
</gene>
<dbReference type="AlphaFoldDB" id="A0A3N0UZ97"/>
<name>A0A3N0UZ97_9PROT</name>
<keyword evidence="2 6" id="KW-0812">Transmembrane</keyword>
<reference evidence="8 9" key="1">
    <citation type="submission" date="2018-10" db="EMBL/GenBank/DDBJ databases">
        <authorList>
            <person name="Chen W.-M."/>
        </authorList>
    </citation>
    <scope>NUCLEOTIDE SEQUENCE [LARGE SCALE GENOMIC DNA]</scope>
    <source>
        <strain evidence="8 9">H-5</strain>
    </source>
</reference>
<dbReference type="GO" id="GO:0016020">
    <property type="term" value="C:membrane"/>
    <property type="evidence" value="ECO:0007669"/>
    <property type="project" value="UniProtKB-SubCell"/>
</dbReference>
<keyword evidence="5 6" id="KW-0472">Membrane</keyword>
<evidence type="ECO:0000313" key="9">
    <source>
        <dbReference type="Proteomes" id="UP000275137"/>
    </source>
</evidence>
<feature type="domain" description="ResB-like" evidence="7">
    <location>
        <begin position="1"/>
        <end position="629"/>
    </location>
</feature>
<accession>A0A3N0UZ97</accession>
<keyword evidence="4 6" id="KW-1133">Transmembrane helix</keyword>
<sequence length="642" mass="72347">MRFAVSLLTVLGVASIIGTVLKQNEPYANYIIQFGQFWFELFNLLGLYDVYHALWFLLILLFLVISTSLCIYRNSPQMLRDLRNYRENATSVSLRSFSHQASYTTTASAEALRAQLLQFLTLRGFRYRIQPRDGGELIAAKAGSYQRLGYIFTHAAIVVICVGGLMDGNLPFKVQEMLGHKKIETLDVPASQVPPESRMGVGNLSFRANMTLPEGSSADVAFLRVKDGYLVQELPFRIALKDFRIEHYATGQPKSFESDLVITDPDLKEPLTRTISVNKPLIYKGIAIYQSDFQDGGTGLDFDMWDILGAGNRSLPLKGTIFDEVKLGDAEDNLTIEFNDFRLFNILNLSADGKGKSHNVGANVTFKVRDTQGQAREYVNYMQPLRLNGRAYFVSGMRNTQREEFKYLRLPVDEDMSLQSFMRLRSVMFDQAQHAEIAARLSRVAMPGDASDADLKAKFESSIQQLLLAFSRGGYTKIAEAIEQAVPEAERDNAAQTYLKIVNGAAFEAYNLSRERAGLPAAAGDEETQLFLQDAMNAMSDLFFYGSPFYLQLQQFQQREASGLQLTRSPGKALVYTGSLLLVLGIFAMIYIRERRIWLLVKANEATGEQQLLFTMSSNRKNRDLDLEFAQYQQQLQQQLTS</sequence>
<evidence type="ECO:0000259" key="7">
    <source>
        <dbReference type="Pfam" id="PF05140"/>
    </source>
</evidence>
<evidence type="ECO:0000313" key="8">
    <source>
        <dbReference type="EMBL" id="ROH85867.1"/>
    </source>
</evidence>
<comment type="subcellular location">
    <subcellularLocation>
        <location evidence="1">Membrane</location>
        <topology evidence="1">Multi-pass membrane protein</topology>
    </subcellularLocation>
</comment>
<keyword evidence="3" id="KW-0201">Cytochrome c-type biogenesis</keyword>
<feature type="transmembrane region" description="Helical" evidence="6">
    <location>
        <begin position="573"/>
        <end position="592"/>
    </location>
</feature>
<feature type="transmembrane region" description="Helical" evidence="6">
    <location>
        <begin position="148"/>
        <end position="166"/>
    </location>
</feature>
<dbReference type="GO" id="GO:0017004">
    <property type="term" value="P:cytochrome complex assembly"/>
    <property type="evidence" value="ECO:0007669"/>
    <property type="project" value="UniProtKB-KW"/>
</dbReference>
<proteinExistence type="predicted"/>
<protein>
    <submittedName>
        <fullName evidence="8">Cytochrome c biogenesis protein ResB</fullName>
    </submittedName>
</protein>
<dbReference type="EMBL" id="RJVP01000004">
    <property type="protein sequence ID" value="ROH85867.1"/>
    <property type="molecule type" value="Genomic_DNA"/>
</dbReference>
<keyword evidence="9" id="KW-1185">Reference proteome</keyword>
<evidence type="ECO:0000256" key="4">
    <source>
        <dbReference type="ARBA" id="ARBA00022989"/>
    </source>
</evidence>
<dbReference type="RefSeq" id="WP_123237641.1">
    <property type="nucleotide sequence ID" value="NZ_RJVP01000004.1"/>
</dbReference>
<dbReference type="InterPro" id="IPR007816">
    <property type="entry name" value="ResB-like_domain"/>
</dbReference>
<organism evidence="8 9">
    <name type="scientific">Pseudomethylobacillus aquaticus</name>
    <dbReference type="NCBI Taxonomy" id="2676064"/>
    <lineage>
        <taxon>Bacteria</taxon>
        <taxon>Pseudomonadati</taxon>
        <taxon>Pseudomonadota</taxon>
        <taxon>Betaproteobacteria</taxon>
        <taxon>Nitrosomonadales</taxon>
        <taxon>Methylophilaceae</taxon>
        <taxon>Pseudomethylobacillus</taxon>
    </lineage>
</organism>
<evidence type="ECO:0000256" key="6">
    <source>
        <dbReference type="SAM" id="Phobius"/>
    </source>
</evidence>
<comment type="caution">
    <text evidence="8">The sequence shown here is derived from an EMBL/GenBank/DDBJ whole genome shotgun (WGS) entry which is preliminary data.</text>
</comment>
<evidence type="ECO:0000256" key="2">
    <source>
        <dbReference type="ARBA" id="ARBA00022692"/>
    </source>
</evidence>